<dbReference type="PIRSF" id="PIRSF021700">
    <property type="entry name" value="3_dmu_93_MTrfase"/>
    <property type="match status" value="1"/>
</dbReference>
<sequence>MKTEQRHTQKITPFLWFNNNAEEAMNFYMSIFKDSKVKNVLRYGDAGPGPKGGFMSASFQLHGQEFMVLNGGPQFTFSPAISFFVKCETQAEVDELWTKLSEGGATNRCGWLQDKYGLSWQIIPTLLSELMQDKDAAKAGRVMQAMMQMDKIDIATLKHAYD</sequence>
<comment type="caution">
    <text evidence="2">The sequence shown here is derived from an EMBL/GenBank/DDBJ whole genome shotgun (WGS) entry which is preliminary data.</text>
</comment>
<organism evidence="2 3">
    <name type="scientific">Rhodocytophaga aerolata</name>
    <dbReference type="NCBI Taxonomy" id="455078"/>
    <lineage>
        <taxon>Bacteria</taxon>
        <taxon>Pseudomonadati</taxon>
        <taxon>Bacteroidota</taxon>
        <taxon>Cytophagia</taxon>
        <taxon>Cytophagales</taxon>
        <taxon>Rhodocytophagaceae</taxon>
        <taxon>Rhodocytophaga</taxon>
    </lineage>
</organism>
<dbReference type="Proteomes" id="UP001168528">
    <property type="component" value="Unassembled WGS sequence"/>
</dbReference>
<proteinExistence type="predicted"/>
<evidence type="ECO:0000313" key="3">
    <source>
        <dbReference type="Proteomes" id="UP001168528"/>
    </source>
</evidence>
<dbReference type="EMBL" id="JAUKPO010000002">
    <property type="protein sequence ID" value="MDO1445766.1"/>
    <property type="molecule type" value="Genomic_DNA"/>
</dbReference>
<feature type="domain" description="PhnB-like" evidence="1">
    <location>
        <begin position="9"/>
        <end position="123"/>
    </location>
</feature>
<gene>
    <name evidence="2" type="ORF">Q0590_05865</name>
</gene>
<dbReference type="RefSeq" id="WP_302036565.1">
    <property type="nucleotide sequence ID" value="NZ_JAUKPO010000002.1"/>
</dbReference>
<keyword evidence="3" id="KW-1185">Reference proteome</keyword>
<dbReference type="InterPro" id="IPR028973">
    <property type="entry name" value="PhnB-like"/>
</dbReference>
<dbReference type="Pfam" id="PF06983">
    <property type="entry name" value="3-dmu-9_3-mt"/>
    <property type="match status" value="1"/>
</dbReference>
<evidence type="ECO:0000313" key="2">
    <source>
        <dbReference type="EMBL" id="MDO1445766.1"/>
    </source>
</evidence>
<reference evidence="2" key="1">
    <citation type="submission" date="2023-07" db="EMBL/GenBank/DDBJ databases">
        <title>The genome sequence of Rhodocytophaga aerolata KACC 12507.</title>
        <authorList>
            <person name="Zhang X."/>
        </authorList>
    </citation>
    <scope>NUCLEOTIDE SEQUENCE</scope>
    <source>
        <strain evidence="2">KACC 12507</strain>
    </source>
</reference>
<evidence type="ECO:0000259" key="1">
    <source>
        <dbReference type="Pfam" id="PF06983"/>
    </source>
</evidence>
<dbReference type="InterPro" id="IPR009725">
    <property type="entry name" value="3_dmu_93_MTrfase"/>
</dbReference>
<protein>
    <submittedName>
        <fullName evidence="2">VOC family protein</fullName>
    </submittedName>
</protein>
<dbReference type="Gene3D" id="3.10.180.10">
    <property type="entry name" value="2,3-Dihydroxybiphenyl 1,2-Dioxygenase, domain 1"/>
    <property type="match status" value="1"/>
</dbReference>
<dbReference type="CDD" id="cd06588">
    <property type="entry name" value="PhnB_like"/>
    <property type="match status" value="1"/>
</dbReference>
<dbReference type="SUPFAM" id="SSF54593">
    <property type="entry name" value="Glyoxalase/Bleomycin resistance protein/Dihydroxybiphenyl dioxygenase"/>
    <property type="match status" value="1"/>
</dbReference>
<accession>A0ABT8R2A4</accession>
<dbReference type="PANTHER" id="PTHR33990">
    <property type="entry name" value="PROTEIN YJDN-RELATED"/>
    <property type="match status" value="1"/>
</dbReference>
<dbReference type="InterPro" id="IPR029068">
    <property type="entry name" value="Glyas_Bleomycin-R_OHBP_Dase"/>
</dbReference>
<name>A0ABT8R2A4_9BACT</name>